<dbReference type="AlphaFoldDB" id="A0A150G9S3"/>
<evidence type="ECO:0000313" key="5">
    <source>
        <dbReference type="Proteomes" id="UP000075714"/>
    </source>
</evidence>
<dbReference type="InterPro" id="IPR011992">
    <property type="entry name" value="EF-hand-dom_pair"/>
</dbReference>
<sequence length="78" mass="8538">MCLITHTSTYAGAISTEELGVVIRALGGNPTLEDLEAMIKELDKNGNGMVEFDEFVALMSQQRTAEEQESDLVQAFQT</sequence>
<organism evidence="4 5">
    <name type="scientific">Gonium pectorale</name>
    <name type="common">Green alga</name>
    <dbReference type="NCBI Taxonomy" id="33097"/>
    <lineage>
        <taxon>Eukaryota</taxon>
        <taxon>Viridiplantae</taxon>
        <taxon>Chlorophyta</taxon>
        <taxon>core chlorophytes</taxon>
        <taxon>Chlorophyceae</taxon>
        <taxon>CS clade</taxon>
        <taxon>Chlamydomonadales</taxon>
        <taxon>Volvocaceae</taxon>
        <taxon>Gonium</taxon>
    </lineage>
</organism>
<dbReference type="STRING" id="33097.A0A150G9S3"/>
<evidence type="ECO:0000256" key="1">
    <source>
        <dbReference type="ARBA" id="ARBA00022737"/>
    </source>
</evidence>
<gene>
    <name evidence="4" type="ORF">GPECTOR_45g185</name>
</gene>
<comment type="caution">
    <text evidence="4">The sequence shown here is derived from an EMBL/GenBank/DDBJ whole genome shotgun (WGS) entry which is preliminary data.</text>
</comment>
<reference evidence="5" key="1">
    <citation type="journal article" date="2016" name="Nat. Commun.">
        <title>The Gonium pectorale genome demonstrates co-option of cell cycle regulation during the evolution of multicellularity.</title>
        <authorList>
            <person name="Hanschen E.R."/>
            <person name="Marriage T.N."/>
            <person name="Ferris P.J."/>
            <person name="Hamaji T."/>
            <person name="Toyoda A."/>
            <person name="Fujiyama A."/>
            <person name="Neme R."/>
            <person name="Noguchi H."/>
            <person name="Minakuchi Y."/>
            <person name="Suzuki M."/>
            <person name="Kawai-Toyooka H."/>
            <person name="Smith D.R."/>
            <person name="Sparks H."/>
            <person name="Anderson J."/>
            <person name="Bakaric R."/>
            <person name="Luria V."/>
            <person name="Karger A."/>
            <person name="Kirschner M.W."/>
            <person name="Durand P.M."/>
            <person name="Michod R.E."/>
            <person name="Nozaki H."/>
            <person name="Olson B.J."/>
        </authorList>
    </citation>
    <scope>NUCLEOTIDE SEQUENCE [LARGE SCALE GENOMIC DNA]</scope>
    <source>
        <strain evidence="5">NIES-2863</strain>
    </source>
</reference>
<dbReference type="SMART" id="SM00054">
    <property type="entry name" value="EFh"/>
    <property type="match status" value="1"/>
</dbReference>
<evidence type="ECO:0000256" key="2">
    <source>
        <dbReference type="ARBA" id="ARBA00022837"/>
    </source>
</evidence>
<dbReference type="Gene3D" id="1.10.238.10">
    <property type="entry name" value="EF-hand"/>
    <property type="match status" value="2"/>
</dbReference>
<dbReference type="GO" id="GO:0016460">
    <property type="term" value="C:myosin II complex"/>
    <property type="evidence" value="ECO:0007669"/>
    <property type="project" value="TreeGrafter"/>
</dbReference>
<keyword evidence="2" id="KW-0106">Calcium</keyword>
<dbReference type="EMBL" id="LSYV01000046">
    <property type="protein sequence ID" value="KXZ46315.1"/>
    <property type="molecule type" value="Genomic_DNA"/>
</dbReference>
<dbReference type="InterPro" id="IPR050230">
    <property type="entry name" value="CALM/Myosin/TropC-like"/>
</dbReference>
<dbReference type="Pfam" id="PF13499">
    <property type="entry name" value="EF-hand_7"/>
    <property type="match status" value="1"/>
</dbReference>
<dbReference type="PANTHER" id="PTHR23048">
    <property type="entry name" value="MYOSIN LIGHT CHAIN 1, 3"/>
    <property type="match status" value="1"/>
</dbReference>
<dbReference type="PROSITE" id="PS50222">
    <property type="entry name" value="EF_HAND_2"/>
    <property type="match status" value="1"/>
</dbReference>
<proteinExistence type="predicted"/>
<dbReference type="OrthoDB" id="26525at2759"/>
<dbReference type="CDD" id="cd00051">
    <property type="entry name" value="EFh"/>
    <property type="match status" value="1"/>
</dbReference>
<dbReference type="PANTHER" id="PTHR23048:SF0">
    <property type="entry name" value="CALMODULIN LIKE 3"/>
    <property type="match status" value="1"/>
</dbReference>
<keyword evidence="5" id="KW-1185">Reference proteome</keyword>
<feature type="domain" description="EF-hand" evidence="3">
    <location>
        <begin position="30"/>
        <end position="65"/>
    </location>
</feature>
<dbReference type="SUPFAM" id="SSF47473">
    <property type="entry name" value="EF-hand"/>
    <property type="match status" value="1"/>
</dbReference>
<evidence type="ECO:0000259" key="3">
    <source>
        <dbReference type="PROSITE" id="PS50222"/>
    </source>
</evidence>
<dbReference type="FunFam" id="1.10.238.10:FF:000178">
    <property type="entry name" value="Calmodulin-2 A"/>
    <property type="match status" value="1"/>
</dbReference>
<accession>A0A150G9S3</accession>
<keyword evidence="1" id="KW-0677">Repeat</keyword>
<dbReference type="Proteomes" id="UP000075714">
    <property type="component" value="Unassembled WGS sequence"/>
</dbReference>
<protein>
    <recommendedName>
        <fullName evidence="3">EF-hand domain-containing protein</fullName>
    </recommendedName>
</protein>
<dbReference type="InterPro" id="IPR002048">
    <property type="entry name" value="EF_hand_dom"/>
</dbReference>
<name>A0A150G9S3_GONPE</name>
<evidence type="ECO:0000313" key="4">
    <source>
        <dbReference type="EMBL" id="KXZ46315.1"/>
    </source>
</evidence>
<dbReference type="PROSITE" id="PS00018">
    <property type="entry name" value="EF_HAND_1"/>
    <property type="match status" value="1"/>
</dbReference>
<dbReference type="InterPro" id="IPR018247">
    <property type="entry name" value="EF_Hand_1_Ca_BS"/>
</dbReference>
<dbReference type="GO" id="GO:0005509">
    <property type="term" value="F:calcium ion binding"/>
    <property type="evidence" value="ECO:0007669"/>
    <property type="project" value="InterPro"/>
</dbReference>